<dbReference type="Pfam" id="PF00002">
    <property type="entry name" value="7tm_2"/>
    <property type="match status" value="1"/>
</dbReference>
<gene>
    <name evidence="7" type="ORF">ANN_24475</name>
</gene>
<feature type="transmembrane region" description="Helical" evidence="5">
    <location>
        <begin position="574"/>
        <end position="594"/>
    </location>
</feature>
<evidence type="ECO:0000259" key="6">
    <source>
        <dbReference type="PROSITE" id="PS50261"/>
    </source>
</evidence>
<feature type="transmembrane region" description="Helical" evidence="5">
    <location>
        <begin position="472"/>
        <end position="493"/>
    </location>
</feature>
<evidence type="ECO:0000313" key="8">
    <source>
        <dbReference type="Proteomes" id="UP001148838"/>
    </source>
</evidence>
<dbReference type="InterPro" id="IPR017981">
    <property type="entry name" value="GPCR_2-like_7TM"/>
</dbReference>
<organism evidence="7 8">
    <name type="scientific">Periplaneta americana</name>
    <name type="common">American cockroach</name>
    <name type="synonym">Blatta americana</name>
    <dbReference type="NCBI Taxonomy" id="6978"/>
    <lineage>
        <taxon>Eukaryota</taxon>
        <taxon>Metazoa</taxon>
        <taxon>Ecdysozoa</taxon>
        <taxon>Arthropoda</taxon>
        <taxon>Hexapoda</taxon>
        <taxon>Insecta</taxon>
        <taxon>Pterygota</taxon>
        <taxon>Neoptera</taxon>
        <taxon>Polyneoptera</taxon>
        <taxon>Dictyoptera</taxon>
        <taxon>Blattodea</taxon>
        <taxon>Blattoidea</taxon>
        <taxon>Blattidae</taxon>
        <taxon>Blattinae</taxon>
        <taxon>Periplaneta</taxon>
    </lineage>
</organism>
<feature type="transmembrane region" description="Helical" evidence="5">
    <location>
        <begin position="349"/>
        <end position="367"/>
    </location>
</feature>
<comment type="caution">
    <text evidence="7">The sequence shown here is derived from an EMBL/GenBank/DDBJ whole genome shotgun (WGS) entry which is preliminary data.</text>
</comment>
<feature type="transmembrane region" description="Helical" evidence="5">
    <location>
        <begin position="379"/>
        <end position="404"/>
    </location>
</feature>
<evidence type="ECO:0000256" key="1">
    <source>
        <dbReference type="ARBA" id="ARBA00004141"/>
    </source>
</evidence>
<dbReference type="Gene3D" id="1.20.1070.10">
    <property type="entry name" value="Rhodopsin 7-helix transmembrane proteins"/>
    <property type="match status" value="1"/>
</dbReference>
<dbReference type="PANTHER" id="PTHR45902:SF3">
    <property type="entry name" value="G-PROTEIN COUPLED RECEPTORS FAMILY 2 PROFILE 2 DOMAIN-CONTAINING PROTEIN"/>
    <property type="match status" value="1"/>
</dbReference>
<dbReference type="CDD" id="cd15039">
    <property type="entry name" value="7tmB3_Methuselah-like"/>
    <property type="match status" value="1"/>
</dbReference>
<keyword evidence="3 5" id="KW-1133">Transmembrane helix</keyword>
<comment type="subcellular location">
    <subcellularLocation>
        <location evidence="1">Membrane</location>
        <topology evidence="1">Multi-pass membrane protein</topology>
    </subcellularLocation>
</comment>
<feature type="domain" description="G-protein coupled receptors family 2 profile 2" evidence="6">
    <location>
        <begin position="313"/>
        <end position="598"/>
    </location>
</feature>
<dbReference type="InterPro" id="IPR000832">
    <property type="entry name" value="GPCR_2_secretin-like"/>
</dbReference>
<keyword evidence="2 5" id="KW-0812">Transmembrane</keyword>
<feature type="transmembrane region" description="Helical" evidence="5">
    <location>
        <begin position="547"/>
        <end position="568"/>
    </location>
</feature>
<evidence type="ECO:0000256" key="5">
    <source>
        <dbReference type="SAM" id="Phobius"/>
    </source>
</evidence>
<proteinExistence type="predicted"/>
<reference evidence="7 8" key="1">
    <citation type="journal article" date="2022" name="Allergy">
        <title>Genome assembly and annotation of Periplaneta americana reveal a comprehensive cockroach allergen profile.</title>
        <authorList>
            <person name="Wang L."/>
            <person name="Xiong Q."/>
            <person name="Saelim N."/>
            <person name="Wang L."/>
            <person name="Nong W."/>
            <person name="Wan A.T."/>
            <person name="Shi M."/>
            <person name="Liu X."/>
            <person name="Cao Q."/>
            <person name="Hui J.H.L."/>
            <person name="Sookrung N."/>
            <person name="Leung T.F."/>
            <person name="Tungtrongchitr A."/>
            <person name="Tsui S.K.W."/>
        </authorList>
    </citation>
    <scope>NUCLEOTIDE SEQUENCE [LARGE SCALE GENOMIC DNA]</scope>
    <source>
        <strain evidence="7">PWHHKU_190912</strain>
    </source>
</reference>
<evidence type="ECO:0000256" key="4">
    <source>
        <dbReference type="ARBA" id="ARBA00023136"/>
    </source>
</evidence>
<evidence type="ECO:0000256" key="3">
    <source>
        <dbReference type="ARBA" id="ARBA00022989"/>
    </source>
</evidence>
<sequence>MIRTEDVYFFLKMSRENLKADTARMVMRCPRDALTKISDACMVANRTSPNFHYTMDVPVLSSVSGVWYRNVYCAVCNGDAKHLAPVLEEGKYTENLRWILGPTTCQLKVKLLPTSTTGFLRPCGKTCAKKKIILIEDCPPSWTDMDIARKCRGYAFYTKLRKNVYKNPHCAMCNGVSTEDLMPWLNTCSDSLFKTRVMPSYAIILDFMGNGGEDEAYRLCQPPNGVWDVIEETCIEIISSVRSGRMLNETCPKIKLMKSEFQTLDNGSLEYTGNNSRYIGQIFNSFEILENETAIVCDLNRVDEEEDIIILSQGYLTEFCLSISVICLFLHIIIYCALPKLRNLPGKNLLALSCALLLAQFGFLIGITPKFEVSKAVCVGIASLEYFCFLAAFFWMNIMSVDIWRTFSGSMLRGSGGLKTYRKYSGYAWGIPAFLVLLALTVDLTSDDGAVKPWFGKEGVCWFGSPGGLGLFFALPVFILLVMDSGLFIFTVYKIWHTKLQGSSYIQNKAKTELIQTSSRNSSDTKTSLKIRGSSAGMCGRKDQVRFYLYLKLFTIMGLTWIFGFIAALGNQPILWYPFIIFNGLQGAFIFVMFDMKRKIGHMLWDKYVTGHGYQPPGMTISLQYAVKFNVFYV</sequence>
<dbReference type="EMBL" id="JAJSOF020000037">
    <property type="protein sequence ID" value="KAJ4428438.1"/>
    <property type="molecule type" value="Genomic_DNA"/>
</dbReference>
<feature type="transmembrane region" description="Helical" evidence="5">
    <location>
        <begin position="315"/>
        <end position="337"/>
    </location>
</feature>
<dbReference type="PANTHER" id="PTHR45902">
    <property type="entry name" value="LATROPHILIN RECEPTOR-LIKE PROTEIN A"/>
    <property type="match status" value="1"/>
</dbReference>
<name>A0ABQ8S384_PERAM</name>
<evidence type="ECO:0000256" key="2">
    <source>
        <dbReference type="ARBA" id="ARBA00022692"/>
    </source>
</evidence>
<keyword evidence="4 5" id="KW-0472">Membrane</keyword>
<protein>
    <recommendedName>
        <fullName evidence="6">G-protein coupled receptors family 2 profile 2 domain-containing protein</fullName>
    </recommendedName>
</protein>
<keyword evidence="8" id="KW-1185">Reference proteome</keyword>
<dbReference type="InterPro" id="IPR053231">
    <property type="entry name" value="GPCR_LN-TM7"/>
</dbReference>
<dbReference type="Proteomes" id="UP001148838">
    <property type="component" value="Unassembled WGS sequence"/>
</dbReference>
<dbReference type="PROSITE" id="PS50261">
    <property type="entry name" value="G_PROTEIN_RECEP_F2_4"/>
    <property type="match status" value="1"/>
</dbReference>
<evidence type="ECO:0000313" key="7">
    <source>
        <dbReference type="EMBL" id="KAJ4428438.1"/>
    </source>
</evidence>
<accession>A0ABQ8S384</accession>
<feature type="transmembrane region" description="Helical" evidence="5">
    <location>
        <begin position="424"/>
        <end position="442"/>
    </location>
</feature>